<feature type="compositionally biased region" description="Low complexity" evidence="1">
    <location>
        <begin position="1351"/>
        <end position="1369"/>
    </location>
</feature>
<feature type="compositionally biased region" description="Polar residues" evidence="1">
    <location>
        <begin position="585"/>
        <end position="594"/>
    </location>
</feature>
<dbReference type="EMBL" id="CCYA01000265">
    <property type="protein sequence ID" value="CEH17562.1"/>
    <property type="molecule type" value="Genomic_DNA"/>
</dbReference>
<feature type="compositionally biased region" description="Polar residues" evidence="1">
    <location>
        <begin position="940"/>
        <end position="957"/>
    </location>
</feature>
<protein>
    <submittedName>
        <fullName evidence="2">Uncharacterized protein</fullName>
    </submittedName>
</protein>
<feature type="compositionally biased region" description="Gly residues" evidence="1">
    <location>
        <begin position="1825"/>
        <end position="1836"/>
    </location>
</feature>
<feature type="compositionally biased region" description="Low complexity" evidence="1">
    <location>
        <begin position="702"/>
        <end position="715"/>
    </location>
</feature>
<feature type="compositionally biased region" description="Low complexity" evidence="1">
    <location>
        <begin position="199"/>
        <end position="218"/>
    </location>
</feature>
<evidence type="ECO:0000313" key="2">
    <source>
        <dbReference type="EMBL" id="CEH17562.1"/>
    </source>
</evidence>
<organism evidence="2 3">
    <name type="scientific">Ceraceosorus bombacis</name>
    <dbReference type="NCBI Taxonomy" id="401625"/>
    <lineage>
        <taxon>Eukaryota</taxon>
        <taxon>Fungi</taxon>
        <taxon>Dikarya</taxon>
        <taxon>Basidiomycota</taxon>
        <taxon>Ustilaginomycotina</taxon>
        <taxon>Exobasidiomycetes</taxon>
        <taxon>Ceraceosorales</taxon>
        <taxon>Ceraceosoraceae</taxon>
        <taxon>Ceraceosorus</taxon>
    </lineage>
</organism>
<sequence length="1855" mass="191504">MSTSASALGNVSPKLEEPLAEASHAVAREQGSSADLEDCSPKESGTVDGVESPRDASQVARSHPDQGGSLSLTDAKSVIDVSPPTTSAGDSTEAKAVRPEDVGYSVADFGAVPAEKVVSETAPITESQDGRGRLATTNGTQAQIRLSEASGGSAVLAASPTASAVAAAAAAGKKFTSLSLTKRFLGKASPSSPTFTHATTGGSSTSGTGSSLISNSGTGSKGSLTRESSSRGLPILSSSRLTSAKLSASAVPKPAATWGTPSPSASPAINHTLPALAAANPPANTARSSHNNASAAATLTAQASLGSAGDKAKASEPPAPSASPSSRPSPKLGNAEAHASTKPPPAASKPILPDAAFGEKGPAAATGTSVQPSSAPSAAEASSQPASAPSPALLHSNVVRSTHLSSPRLTALGGARSGSPARTDASASPSLRNAALRSSANDATSGAPKSVAPWATSKNASSSGARAPSSERIASSDFPTAAEAQNVKEAADEHDGLASARTDLDRFRGANLGSGRHWDEMVDEDGGFLDEVVEFGDGTQYKVPQPSLAELQKDARPVTKEDRFRDQTHDRSWPPPPMQRLAHSAASSNPTDQPIPSFRKPAPQQRLADYAPEVASKSLFPQRAGRSSVSAFADEGDSASVELMPRDRRESDWNSSRSGRPASGPGGAHAHPDATLSAARAWGPLARRTQNLDSDAPRREPSVTSTRSDPRSPTSPHERPLPAKERAPLPTSKPNARTSERPLPPHMAAGLHTAADRLAAPPEERPYGANASEPQPPVASKALGWGPLARRVGSPSAQRTELPVVESTQAAPSRATAAATETVSPAERAERARRRRAEEEAEREREKARALEKAKALELQIEEARRVREIEDAAKEAKLRAEQAARIAAQDARMLAARKQAAEAHEAALKVAKQDTQAKSSEIRKSHGRPSPGALPEAISTRQGPSSQLLISPSEEATSWRRAAPLAQSDAIVSNARRTLSKDEPSPTRQSRPRTLLQRPPTSQSSAPSSAPSMRAEQLASDAVSPTKASLDRPQATTSDPSSSARQSKRAEKQAQRREAGAKQAQADAVPANAAPPAGPRALRNDVANLPEGSKVVAPPAPRVAIIAPTDENASARLQTQRHDARPPASSATQPLASALRQPARPRLPEPVATRTEVPQDSVPVWNRFVVKMPAPRLRPARLNGPAFRAQKQRIAAFQAAANSSSGVDILSWTPSAPGLPMKTLSIYDQFHPKKYRKGVLLANVSMPTRVLPRNLPPRVFPRTSATAPNVPPAHVALPRASAHGWATQRQPMVYGHIAEPLHPTSVREELHPALEADMFDVKPTVKLPRGNRSANIQPSLGRSNAQSYDVSVPVSGSSPASVPTAPASMRARGFSGTAPRGQGGPLDWAESSGMGYSKRPLIGAGPPNFAGKGRRDSGAGVAFARSANLGHTEPGSRSPSFVVASELELNGDGYAPPANRAADKRGAMQTPILPSPGQLSSATWGGSSLNLSGLPNTAANGGASPSHLESLWATPDLRARTASHPAQNSLRGIADDFLSMPTSIHDLGAGDSDGPVVSLGGLGAGSSSANNQTSPSASQQQRHGDERRSHHGHANGTLAGLNLGTSPVDSAQTSSAPDADVRGAAGKANDDAASSSRKNQPFIPFGHQQPYQPEAYNTQAWSQANAYPRQALSAQPAAFNGRAYSNYQPAYNFGGYPETSPSSVVDGAKGAPSAPRGVVGWGSTVPHGYAQQMGYQALPQPFHSPQAGTAGHLAAGSGVSNGNASNGWSSASVPTSPAFRGGPMGRGSYGPGSGSRGYGSRAPQSATPGQMGHQASLPSLNGHAGQGRGAMGRGAGAAAPQSRGFYTGGYSNVW</sequence>
<feature type="compositionally biased region" description="Basic and acidic residues" evidence="1">
    <location>
        <begin position="551"/>
        <end position="572"/>
    </location>
</feature>
<feature type="compositionally biased region" description="Polar residues" evidence="1">
    <location>
        <begin position="1035"/>
        <end position="1046"/>
    </location>
</feature>
<feature type="compositionally biased region" description="Low complexity" evidence="1">
    <location>
        <begin position="808"/>
        <end position="822"/>
    </location>
</feature>
<feature type="compositionally biased region" description="Low complexity" evidence="1">
    <location>
        <begin position="272"/>
        <end position="308"/>
    </location>
</feature>
<dbReference type="Proteomes" id="UP000054845">
    <property type="component" value="Unassembled WGS sequence"/>
</dbReference>
<name>A0A0N7LAU5_9BASI</name>
<feature type="compositionally biased region" description="Polar residues" evidence="1">
    <location>
        <begin position="259"/>
        <end position="269"/>
    </location>
</feature>
<reference evidence="3" key="1">
    <citation type="submission" date="2014-09" db="EMBL/GenBank/DDBJ databases">
        <authorList>
            <person name="Sharma Rahul"/>
            <person name="Thines Marco"/>
        </authorList>
    </citation>
    <scope>NUCLEOTIDE SEQUENCE [LARGE SCALE GENOMIC DNA]</scope>
</reference>
<feature type="region of interest" description="Disordered" evidence="1">
    <location>
        <begin position="1"/>
        <end position="96"/>
    </location>
</feature>
<feature type="compositionally biased region" description="Polar residues" evidence="1">
    <location>
        <begin position="1333"/>
        <end position="1350"/>
    </location>
</feature>
<feature type="region of interest" description="Disordered" evidence="1">
    <location>
        <begin position="120"/>
        <end position="139"/>
    </location>
</feature>
<feature type="compositionally biased region" description="Low complexity" evidence="1">
    <location>
        <begin position="322"/>
        <end position="341"/>
    </location>
</feature>
<feature type="region of interest" description="Disordered" evidence="1">
    <location>
        <begin position="1455"/>
        <end position="1485"/>
    </location>
</feature>
<feature type="compositionally biased region" description="Low complexity" evidence="1">
    <location>
        <begin position="1765"/>
        <end position="1774"/>
    </location>
</feature>
<dbReference type="OrthoDB" id="2504896at2759"/>
<feature type="region of interest" description="Disordered" evidence="1">
    <location>
        <begin position="1116"/>
        <end position="1156"/>
    </location>
</feature>
<feature type="region of interest" description="Disordered" evidence="1">
    <location>
        <begin position="895"/>
        <end position="1086"/>
    </location>
</feature>
<feature type="region of interest" description="Disordered" evidence="1">
    <location>
        <begin position="1546"/>
        <end position="1651"/>
    </location>
</feature>
<feature type="region of interest" description="Disordered" evidence="1">
    <location>
        <begin position="1765"/>
        <end position="1843"/>
    </location>
</feature>
<feature type="region of interest" description="Disordered" evidence="1">
    <location>
        <begin position="186"/>
        <end position="519"/>
    </location>
</feature>
<evidence type="ECO:0000313" key="3">
    <source>
        <dbReference type="Proteomes" id="UP000054845"/>
    </source>
</evidence>
<feature type="compositionally biased region" description="Polar residues" evidence="1">
    <location>
        <begin position="189"/>
        <end position="198"/>
    </location>
</feature>
<feature type="compositionally biased region" description="Basic and acidic residues" evidence="1">
    <location>
        <begin position="489"/>
        <end position="508"/>
    </location>
</feature>
<proteinExistence type="predicted"/>
<feature type="compositionally biased region" description="Polar residues" evidence="1">
    <location>
        <begin position="1604"/>
        <end position="1617"/>
    </location>
</feature>
<keyword evidence="3" id="KW-1185">Reference proteome</keyword>
<feature type="compositionally biased region" description="Basic and acidic residues" evidence="1">
    <location>
        <begin position="836"/>
        <end position="847"/>
    </location>
</feature>
<feature type="compositionally biased region" description="Polar residues" evidence="1">
    <location>
        <begin position="1571"/>
        <end position="1582"/>
    </location>
</feature>
<feature type="region of interest" description="Disordered" evidence="1">
    <location>
        <begin position="540"/>
        <end position="847"/>
    </location>
</feature>
<feature type="compositionally biased region" description="Basic and acidic residues" evidence="1">
    <location>
        <begin position="1049"/>
        <end position="1061"/>
    </location>
</feature>
<feature type="compositionally biased region" description="Gly residues" evidence="1">
    <location>
        <begin position="1783"/>
        <end position="1798"/>
    </location>
</feature>
<feature type="compositionally biased region" description="Polar residues" evidence="1">
    <location>
        <begin position="398"/>
        <end position="408"/>
    </location>
</feature>
<feature type="compositionally biased region" description="Low complexity" evidence="1">
    <location>
        <begin position="372"/>
        <end position="392"/>
    </location>
</feature>
<feature type="compositionally biased region" description="Polar residues" evidence="1">
    <location>
        <begin position="425"/>
        <end position="444"/>
    </location>
</feature>
<feature type="compositionally biased region" description="Low complexity" evidence="1">
    <location>
        <begin position="1062"/>
        <end position="1082"/>
    </location>
</feature>
<feature type="compositionally biased region" description="Low complexity" evidence="1">
    <location>
        <begin position="1000"/>
        <end position="1013"/>
    </location>
</feature>
<accession>A0A0N7LAU5</accession>
<dbReference type="STRING" id="401625.A0A0N7LAU5"/>
<evidence type="ECO:0000256" key="1">
    <source>
        <dbReference type="SAM" id="MobiDB-lite"/>
    </source>
</evidence>
<feature type="compositionally biased region" description="Low complexity" evidence="1">
    <location>
        <begin position="230"/>
        <end position="241"/>
    </location>
</feature>
<feature type="compositionally biased region" description="Basic and acidic residues" evidence="1">
    <location>
        <begin position="716"/>
        <end position="727"/>
    </location>
</feature>
<feature type="region of interest" description="Disordered" evidence="1">
    <location>
        <begin position="1326"/>
        <end position="1386"/>
    </location>
</feature>